<name>A0A6M0RZ81_9CYAN</name>
<sequence length="60" mass="6967">MADKAAKKRDRITLDISGMRERIEVARSDPSWNRLSLNKKIQVLLEERLNQLEAEQSEAD</sequence>
<evidence type="ECO:0000313" key="2">
    <source>
        <dbReference type="Proteomes" id="UP000481033"/>
    </source>
</evidence>
<comment type="caution">
    <text evidence="1">The sequence shown here is derived from an EMBL/GenBank/DDBJ whole genome shotgun (WGS) entry which is preliminary data.</text>
</comment>
<gene>
    <name evidence="1" type="ORF">DXZ20_36340</name>
</gene>
<proteinExistence type="predicted"/>
<protein>
    <submittedName>
        <fullName evidence="1">Uncharacterized protein</fullName>
    </submittedName>
</protein>
<reference evidence="1 2" key="1">
    <citation type="journal article" date="2020" name="Microb. Ecol.">
        <title>Ecogenomics of the Marine Benthic Filamentous Cyanobacterium Adonisia.</title>
        <authorList>
            <person name="Walter J.M."/>
            <person name="Coutinho F.H."/>
            <person name="Leomil L."/>
            <person name="Hargreaves P.I."/>
            <person name="Campeao M.E."/>
            <person name="Vieira V.V."/>
            <person name="Silva B.S."/>
            <person name="Fistarol G.O."/>
            <person name="Salomon P.S."/>
            <person name="Sawabe T."/>
            <person name="Mino S."/>
            <person name="Hosokawa M."/>
            <person name="Miyashita H."/>
            <person name="Maruyama F."/>
            <person name="van Verk M.C."/>
            <person name="Dutilh B.E."/>
            <person name="Thompson C.C."/>
            <person name="Thompson F.L."/>
        </authorList>
    </citation>
    <scope>NUCLEOTIDE SEQUENCE [LARGE SCALE GENOMIC DNA]</scope>
    <source>
        <strain evidence="1 2">CCMR0081</strain>
    </source>
</reference>
<accession>A0A6M0RZ81</accession>
<dbReference type="RefSeq" id="WP_163703264.1">
    <property type="nucleotide sequence ID" value="NZ_QXHD01000004.1"/>
</dbReference>
<keyword evidence="2" id="KW-1185">Reference proteome</keyword>
<evidence type="ECO:0000313" key="1">
    <source>
        <dbReference type="EMBL" id="NEZ61012.1"/>
    </source>
</evidence>
<dbReference type="EMBL" id="QXHD01000004">
    <property type="protein sequence ID" value="NEZ61012.1"/>
    <property type="molecule type" value="Genomic_DNA"/>
</dbReference>
<organism evidence="1 2">
    <name type="scientific">Adonisia turfae CCMR0081</name>
    <dbReference type="NCBI Taxonomy" id="2292702"/>
    <lineage>
        <taxon>Bacteria</taxon>
        <taxon>Bacillati</taxon>
        <taxon>Cyanobacteriota</taxon>
        <taxon>Adonisia</taxon>
        <taxon>Adonisia turfae</taxon>
    </lineage>
</organism>
<dbReference type="Proteomes" id="UP000481033">
    <property type="component" value="Unassembled WGS sequence"/>
</dbReference>
<dbReference type="AlphaFoldDB" id="A0A6M0RZ81"/>